<comment type="subunit">
    <text evidence="5">NDH-1 is composed of 14 different subunits. Subunits NuoA, H, J, K, L, M, N constitute the membrane sector of the complex.</text>
</comment>
<keyword evidence="5 6" id="KW-0520">NAD</keyword>
<comment type="subcellular location">
    <subcellularLocation>
        <location evidence="5 6">Cell membrane</location>
        <topology evidence="5 6">Multi-pass membrane protein</topology>
    </subcellularLocation>
    <subcellularLocation>
        <location evidence="1">Membrane</location>
        <topology evidence="1">Multi-pass membrane protein</topology>
    </subcellularLocation>
</comment>
<comment type="similarity">
    <text evidence="5 6">Belongs to the complex I subunit 1 family.</text>
</comment>
<reference evidence="8" key="1">
    <citation type="journal article" date="2019" name="Int. J. Syst. Evol. Microbiol.">
        <title>The Global Catalogue of Microorganisms (GCM) 10K type strain sequencing project: providing services to taxonomists for standard genome sequencing and annotation.</title>
        <authorList>
            <consortium name="The Broad Institute Genomics Platform"/>
            <consortium name="The Broad Institute Genome Sequencing Center for Infectious Disease"/>
            <person name="Wu L."/>
            <person name="Ma J."/>
        </authorList>
    </citation>
    <scope>NUCLEOTIDE SEQUENCE [LARGE SCALE GENOMIC DNA]</scope>
    <source>
        <strain evidence="8">CGMCC 1.12404</strain>
    </source>
</reference>
<evidence type="ECO:0000256" key="4">
    <source>
        <dbReference type="ARBA" id="ARBA00023136"/>
    </source>
</evidence>
<feature type="transmembrane region" description="Helical" evidence="5">
    <location>
        <begin position="76"/>
        <end position="98"/>
    </location>
</feature>
<keyword evidence="3 5" id="KW-1133">Transmembrane helix</keyword>
<dbReference type="EC" id="7.1.1.-" evidence="5"/>
<comment type="catalytic activity">
    <reaction evidence="5">
        <text>a quinone + NADH + 5 H(+)(in) = a quinol + NAD(+) + 4 H(+)(out)</text>
        <dbReference type="Rhea" id="RHEA:57888"/>
        <dbReference type="ChEBI" id="CHEBI:15378"/>
        <dbReference type="ChEBI" id="CHEBI:24646"/>
        <dbReference type="ChEBI" id="CHEBI:57540"/>
        <dbReference type="ChEBI" id="CHEBI:57945"/>
        <dbReference type="ChEBI" id="CHEBI:132124"/>
    </reaction>
</comment>
<keyword evidence="4 5" id="KW-0472">Membrane</keyword>
<feature type="transmembrane region" description="Helical" evidence="5">
    <location>
        <begin position="110"/>
        <end position="132"/>
    </location>
</feature>
<keyword evidence="5" id="KW-1003">Cell membrane</keyword>
<feature type="transmembrane region" description="Helical" evidence="5">
    <location>
        <begin position="299"/>
        <end position="318"/>
    </location>
</feature>
<dbReference type="InterPro" id="IPR001694">
    <property type="entry name" value="NADH_UbQ_OxRdtase_su1/FPO"/>
</dbReference>
<accession>A0ABQ1GKS1</accession>
<dbReference type="NCBIfam" id="NF004741">
    <property type="entry name" value="PRK06076.1-2"/>
    <property type="match status" value="1"/>
</dbReference>
<protein>
    <recommendedName>
        <fullName evidence="5">NADH-quinone oxidoreductase subunit H</fullName>
        <ecNumber evidence="5">7.1.1.-</ecNumber>
    </recommendedName>
    <alternativeName>
        <fullName evidence="5">NADH dehydrogenase I subunit H</fullName>
    </alternativeName>
    <alternativeName>
        <fullName evidence="5">NDH-1 subunit H</fullName>
    </alternativeName>
</protein>
<feature type="transmembrane region" description="Helical" evidence="5">
    <location>
        <begin position="181"/>
        <end position="200"/>
    </location>
</feature>
<comment type="function">
    <text evidence="5">NDH-1 shuttles electrons from NADH, via FMN and iron-sulfur (Fe-S) centers, to quinones in the respiratory chain. The immediate electron acceptor for the enzyme in this species is believed to be ubiquinone. Couples the redox reaction to proton translocation (for every two electrons transferred, four hydrogen ions are translocated across the cytoplasmic membrane), and thus conserves the redox energy in a proton gradient. This subunit may bind ubiquinone.</text>
</comment>
<dbReference type="InterPro" id="IPR018086">
    <property type="entry name" value="NADH_UbQ_OxRdtase_su1_CS"/>
</dbReference>
<keyword evidence="5" id="KW-0830">Ubiquinone</keyword>
<keyword evidence="2 5" id="KW-0812">Transmembrane</keyword>
<evidence type="ECO:0000256" key="2">
    <source>
        <dbReference type="ARBA" id="ARBA00022692"/>
    </source>
</evidence>
<dbReference type="Pfam" id="PF00146">
    <property type="entry name" value="NADHdh"/>
    <property type="match status" value="1"/>
</dbReference>
<name>A0ABQ1GKS1_9BACL</name>
<feature type="transmembrane region" description="Helical" evidence="5">
    <location>
        <begin position="267"/>
        <end position="287"/>
    </location>
</feature>
<dbReference type="PROSITE" id="PS00668">
    <property type="entry name" value="COMPLEX1_ND1_2"/>
    <property type="match status" value="1"/>
</dbReference>
<organism evidence="7 8">
    <name type="scientific">Kroppenstedtia guangzhouensis</name>
    <dbReference type="NCBI Taxonomy" id="1274356"/>
    <lineage>
        <taxon>Bacteria</taxon>
        <taxon>Bacillati</taxon>
        <taxon>Bacillota</taxon>
        <taxon>Bacilli</taxon>
        <taxon>Bacillales</taxon>
        <taxon>Thermoactinomycetaceae</taxon>
        <taxon>Kroppenstedtia</taxon>
    </lineage>
</organism>
<evidence type="ECO:0000313" key="8">
    <source>
        <dbReference type="Proteomes" id="UP000617979"/>
    </source>
</evidence>
<keyword evidence="5" id="KW-0874">Quinone</keyword>
<evidence type="ECO:0000256" key="1">
    <source>
        <dbReference type="ARBA" id="ARBA00004141"/>
    </source>
</evidence>
<keyword evidence="8" id="KW-1185">Reference proteome</keyword>
<keyword evidence="5" id="KW-1278">Translocase</keyword>
<feature type="transmembrane region" description="Helical" evidence="5">
    <location>
        <begin position="47"/>
        <end position="64"/>
    </location>
</feature>
<dbReference type="Proteomes" id="UP000617979">
    <property type="component" value="Unassembled WGS sequence"/>
</dbReference>
<feature type="transmembrane region" description="Helical" evidence="5">
    <location>
        <begin position="7"/>
        <end position="27"/>
    </location>
</feature>
<evidence type="ECO:0000256" key="3">
    <source>
        <dbReference type="ARBA" id="ARBA00022989"/>
    </source>
</evidence>
<feature type="transmembrane region" description="Helical" evidence="5">
    <location>
        <begin position="237"/>
        <end position="255"/>
    </location>
</feature>
<proteinExistence type="inferred from homology"/>
<evidence type="ECO:0000313" key="7">
    <source>
        <dbReference type="EMBL" id="GGA45774.1"/>
    </source>
</evidence>
<sequence>MDEDMNVWMLLGPVLLLGVVLGFVTYAILLERKVLGWMQGRHGPNRVGPWGIFQTVADVFKLLIKEDTIPAKADRTLFKMAPVIAFVPAFVVLAAIPFSEDLVFADIGVGVLYIISLSSITTIGILVGGWASNNKYALLGAMRSVAQMISYEIPLVMSVVGVVMAAGTLNLTGIVEAQQRMWFIIPQIIGFLVFFTASLAELNRTPFDLPEAESELVAGYHVEYSGFRFAFFMLAEYVYVFAMAALTTVLFLGGWNPVFGLEFIPPLIWFVLKFALIVFTIFWIRATLPRIRVDQLMQLGWKVLLPLALFNIFLSALLKEVLEGWY</sequence>
<feature type="transmembrane region" description="Helical" evidence="5">
    <location>
        <begin position="153"/>
        <end position="175"/>
    </location>
</feature>
<gene>
    <name evidence="5 7" type="primary">nuoH</name>
    <name evidence="7" type="ORF">GCM10007416_18650</name>
</gene>
<dbReference type="PANTHER" id="PTHR11432:SF3">
    <property type="entry name" value="NADH-UBIQUINONE OXIDOREDUCTASE CHAIN 1"/>
    <property type="match status" value="1"/>
</dbReference>
<dbReference type="EMBL" id="BMEX01000005">
    <property type="protein sequence ID" value="GGA45774.1"/>
    <property type="molecule type" value="Genomic_DNA"/>
</dbReference>
<evidence type="ECO:0000256" key="5">
    <source>
        <dbReference type="HAMAP-Rule" id="MF_01350"/>
    </source>
</evidence>
<dbReference type="PANTHER" id="PTHR11432">
    <property type="entry name" value="NADH DEHYDROGENASE SUBUNIT 1"/>
    <property type="match status" value="1"/>
</dbReference>
<dbReference type="HAMAP" id="MF_01350">
    <property type="entry name" value="NDH1_NuoH"/>
    <property type="match status" value="1"/>
</dbReference>
<evidence type="ECO:0000256" key="6">
    <source>
        <dbReference type="RuleBase" id="RU000471"/>
    </source>
</evidence>
<comment type="caution">
    <text evidence="7">The sequence shown here is derived from an EMBL/GenBank/DDBJ whole genome shotgun (WGS) entry which is preliminary data.</text>
</comment>